<dbReference type="PROSITE" id="PS51257">
    <property type="entry name" value="PROKAR_LIPOPROTEIN"/>
    <property type="match status" value="1"/>
</dbReference>
<dbReference type="AlphaFoldDB" id="A0A518DPY1"/>
<feature type="signal peptide" evidence="7">
    <location>
        <begin position="1"/>
        <end position="24"/>
    </location>
</feature>
<gene>
    <name evidence="9" type="primary">pstS_1</name>
    <name evidence="9" type="ORF">Pla8534_16850</name>
</gene>
<evidence type="ECO:0000256" key="1">
    <source>
        <dbReference type="ARBA" id="ARBA00002841"/>
    </source>
</evidence>
<dbReference type="EMBL" id="CP036433">
    <property type="protein sequence ID" value="QDU93900.1"/>
    <property type="molecule type" value="Genomic_DNA"/>
</dbReference>
<dbReference type="InterPro" id="IPR005673">
    <property type="entry name" value="ABC_phos-bd_PstS"/>
</dbReference>
<dbReference type="GO" id="GO:0042301">
    <property type="term" value="F:phosphate ion binding"/>
    <property type="evidence" value="ECO:0007669"/>
    <property type="project" value="InterPro"/>
</dbReference>
<dbReference type="PANTHER" id="PTHR42996:SF1">
    <property type="entry name" value="PHOSPHATE-BINDING PROTEIN PSTS"/>
    <property type="match status" value="1"/>
</dbReference>
<keyword evidence="5 6" id="KW-0592">Phosphate transport</keyword>
<proteinExistence type="inferred from homology"/>
<organism evidence="9 10">
    <name type="scientific">Lignipirellula cremea</name>
    <dbReference type="NCBI Taxonomy" id="2528010"/>
    <lineage>
        <taxon>Bacteria</taxon>
        <taxon>Pseudomonadati</taxon>
        <taxon>Planctomycetota</taxon>
        <taxon>Planctomycetia</taxon>
        <taxon>Pirellulales</taxon>
        <taxon>Pirellulaceae</taxon>
        <taxon>Lignipirellula</taxon>
    </lineage>
</organism>
<dbReference type="CDD" id="cd13565">
    <property type="entry name" value="PBP2_PstS"/>
    <property type="match status" value="1"/>
</dbReference>
<dbReference type="PIRSF" id="PIRSF002756">
    <property type="entry name" value="PstS"/>
    <property type="match status" value="1"/>
</dbReference>
<keyword evidence="4 6" id="KW-0813">Transport</keyword>
<evidence type="ECO:0000256" key="3">
    <source>
        <dbReference type="ARBA" id="ARBA00011529"/>
    </source>
</evidence>
<comment type="similarity">
    <text evidence="2 6">Belongs to the PstS family.</text>
</comment>
<dbReference type="Proteomes" id="UP000317648">
    <property type="component" value="Chromosome"/>
</dbReference>
<comment type="subunit">
    <text evidence="3">The complex is composed of two ATP-binding proteins (PstB), two transmembrane proteins (PstC and PstA) and a solute-binding protein (PstS).</text>
</comment>
<dbReference type="InterPro" id="IPR050962">
    <property type="entry name" value="Phosphate-bind_PstS"/>
</dbReference>
<dbReference type="Pfam" id="PF12849">
    <property type="entry name" value="PBP_like_2"/>
    <property type="match status" value="1"/>
</dbReference>
<feature type="chain" id="PRO_5021929485" description="Phosphate-binding protein" evidence="7">
    <location>
        <begin position="25"/>
        <end position="347"/>
    </location>
</feature>
<dbReference type="InterPro" id="IPR024370">
    <property type="entry name" value="PBP_domain"/>
</dbReference>
<keyword evidence="7" id="KW-0732">Signal</keyword>
<evidence type="ECO:0000256" key="4">
    <source>
        <dbReference type="ARBA" id="ARBA00022448"/>
    </source>
</evidence>
<dbReference type="OrthoDB" id="9790048at2"/>
<name>A0A518DPY1_9BACT</name>
<evidence type="ECO:0000313" key="10">
    <source>
        <dbReference type="Proteomes" id="UP000317648"/>
    </source>
</evidence>
<protein>
    <recommendedName>
        <fullName evidence="6">Phosphate-binding protein</fullName>
    </recommendedName>
</protein>
<accession>A0A518DPY1</accession>
<sequence length="347" mass="37380" precursor="true">MQRAFLLLLAAVLPMVLSGCGGSASSVKLEASGASFPSALYQDWFKKYRESHPNVKPDYQSVGSGKGVTDFLEGRSDFGASDAAMNEEEIAAADKNRGVILLPMTAGAIVVAYHADLPADLKLTREVYSKIFLGEIKNWNDSAIAASNPGVTLPDQGITVVHRSDKSGTTYVFTRHLDAISPEFHEKLGYGKEVAWPNTGFVAGAKNDGVAAAIKQTPGAIGYIEYGFSVTADLPVASLENKAGKFVAPSLETSSKALENVELPPDMIAWASDPAGDESYPLVTYTWMMVHKSYDKEKGEALKELLLWCLDEGQTMSEGLHFVKLPANVVEKVKAKVEEIKIASEKT</sequence>
<evidence type="ECO:0000256" key="5">
    <source>
        <dbReference type="ARBA" id="ARBA00022592"/>
    </source>
</evidence>
<dbReference type="GO" id="GO:0035435">
    <property type="term" value="P:phosphate ion transmembrane transport"/>
    <property type="evidence" value="ECO:0007669"/>
    <property type="project" value="InterPro"/>
</dbReference>
<feature type="domain" description="PBP" evidence="8">
    <location>
        <begin position="27"/>
        <end position="308"/>
    </location>
</feature>
<comment type="function">
    <text evidence="1">Part of the ABC transporter complex PstSACB involved in phosphate import.</text>
</comment>
<evidence type="ECO:0000256" key="7">
    <source>
        <dbReference type="SAM" id="SignalP"/>
    </source>
</evidence>
<dbReference type="RefSeq" id="WP_145051388.1">
    <property type="nucleotide sequence ID" value="NZ_CP036433.1"/>
</dbReference>
<keyword evidence="10" id="KW-1185">Reference proteome</keyword>
<evidence type="ECO:0000313" key="9">
    <source>
        <dbReference type="EMBL" id="QDU93900.1"/>
    </source>
</evidence>
<evidence type="ECO:0000259" key="8">
    <source>
        <dbReference type="Pfam" id="PF12849"/>
    </source>
</evidence>
<evidence type="ECO:0000256" key="2">
    <source>
        <dbReference type="ARBA" id="ARBA00008725"/>
    </source>
</evidence>
<dbReference type="NCBIfam" id="TIGR00975">
    <property type="entry name" value="3a0107s03"/>
    <property type="match status" value="1"/>
</dbReference>
<dbReference type="PANTHER" id="PTHR42996">
    <property type="entry name" value="PHOSPHATE-BINDING PROTEIN PSTS"/>
    <property type="match status" value="1"/>
</dbReference>
<dbReference type="SUPFAM" id="SSF53850">
    <property type="entry name" value="Periplasmic binding protein-like II"/>
    <property type="match status" value="1"/>
</dbReference>
<dbReference type="GO" id="GO:0043190">
    <property type="term" value="C:ATP-binding cassette (ABC) transporter complex"/>
    <property type="evidence" value="ECO:0007669"/>
    <property type="project" value="InterPro"/>
</dbReference>
<dbReference type="KEGG" id="lcre:Pla8534_16850"/>
<dbReference type="Gene3D" id="3.40.190.10">
    <property type="entry name" value="Periplasmic binding protein-like II"/>
    <property type="match status" value="2"/>
</dbReference>
<evidence type="ECO:0000256" key="6">
    <source>
        <dbReference type="PIRNR" id="PIRNR002756"/>
    </source>
</evidence>
<reference evidence="9 10" key="1">
    <citation type="submission" date="2019-02" db="EMBL/GenBank/DDBJ databases">
        <title>Deep-cultivation of Planctomycetes and their phenomic and genomic characterization uncovers novel biology.</title>
        <authorList>
            <person name="Wiegand S."/>
            <person name="Jogler M."/>
            <person name="Boedeker C."/>
            <person name="Pinto D."/>
            <person name="Vollmers J."/>
            <person name="Rivas-Marin E."/>
            <person name="Kohn T."/>
            <person name="Peeters S.H."/>
            <person name="Heuer A."/>
            <person name="Rast P."/>
            <person name="Oberbeckmann S."/>
            <person name="Bunk B."/>
            <person name="Jeske O."/>
            <person name="Meyerdierks A."/>
            <person name="Storesund J.E."/>
            <person name="Kallscheuer N."/>
            <person name="Luecker S."/>
            <person name="Lage O.M."/>
            <person name="Pohl T."/>
            <person name="Merkel B.J."/>
            <person name="Hornburger P."/>
            <person name="Mueller R.-W."/>
            <person name="Bruemmer F."/>
            <person name="Labrenz M."/>
            <person name="Spormann A.M."/>
            <person name="Op den Camp H."/>
            <person name="Overmann J."/>
            <person name="Amann R."/>
            <person name="Jetten M.S.M."/>
            <person name="Mascher T."/>
            <person name="Medema M.H."/>
            <person name="Devos D.P."/>
            <person name="Kaster A.-K."/>
            <person name="Ovreas L."/>
            <person name="Rohde M."/>
            <person name="Galperin M.Y."/>
            <person name="Jogler C."/>
        </authorList>
    </citation>
    <scope>NUCLEOTIDE SEQUENCE [LARGE SCALE GENOMIC DNA]</scope>
    <source>
        <strain evidence="9 10">Pla85_3_4</strain>
    </source>
</reference>